<feature type="transmembrane region" description="Helical" evidence="12">
    <location>
        <begin position="164"/>
        <end position="181"/>
    </location>
</feature>
<dbReference type="PANTHER" id="PTHR43394:SF1">
    <property type="entry name" value="ATP-BINDING CASSETTE SUB-FAMILY B MEMBER 10, MITOCHONDRIAL"/>
    <property type="match status" value="1"/>
</dbReference>
<dbReference type="InterPro" id="IPR003593">
    <property type="entry name" value="AAA+_ATPase"/>
</dbReference>
<dbReference type="FunFam" id="3.40.50.300:FF:000218">
    <property type="entry name" value="Multidrug ABC transporter ATP-binding protein"/>
    <property type="match status" value="1"/>
</dbReference>
<dbReference type="Pfam" id="PF00664">
    <property type="entry name" value="ABC_membrane"/>
    <property type="match status" value="1"/>
</dbReference>
<keyword evidence="3 12" id="KW-0812">Transmembrane</keyword>
<dbReference type="InterPro" id="IPR011527">
    <property type="entry name" value="ABC1_TM_dom"/>
</dbReference>
<dbReference type="InterPro" id="IPR027417">
    <property type="entry name" value="P-loop_NTPase"/>
</dbReference>
<gene>
    <name evidence="15" type="ORF">FC34_GL001099</name>
</gene>
<dbReference type="SMART" id="SM00382">
    <property type="entry name" value="AAA"/>
    <property type="match status" value="1"/>
</dbReference>
<protein>
    <recommendedName>
        <fullName evidence="11">Multidrug resistance ABC transporter ATP-binding and permease protein</fullName>
        <ecNumber evidence="2">7.6.2.2</ecNumber>
    </recommendedName>
</protein>
<evidence type="ECO:0000256" key="1">
    <source>
        <dbReference type="ARBA" id="ARBA00004651"/>
    </source>
</evidence>
<dbReference type="PANTHER" id="PTHR43394">
    <property type="entry name" value="ATP-DEPENDENT PERMEASE MDL1, MITOCHONDRIAL"/>
    <property type="match status" value="1"/>
</dbReference>
<dbReference type="CDD" id="cd18551">
    <property type="entry name" value="ABC_6TM_LmrA_like"/>
    <property type="match status" value="1"/>
</dbReference>
<evidence type="ECO:0000313" key="15">
    <source>
        <dbReference type="EMBL" id="KRM72115.1"/>
    </source>
</evidence>
<dbReference type="SUPFAM" id="SSF90123">
    <property type="entry name" value="ABC transporter transmembrane region"/>
    <property type="match status" value="1"/>
</dbReference>
<dbReference type="GO" id="GO:0005524">
    <property type="term" value="F:ATP binding"/>
    <property type="evidence" value="ECO:0007669"/>
    <property type="project" value="UniProtKB-KW"/>
</dbReference>
<evidence type="ECO:0000256" key="4">
    <source>
        <dbReference type="ARBA" id="ARBA00022741"/>
    </source>
</evidence>
<dbReference type="PROSITE" id="PS00211">
    <property type="entry name" value="ABC_TRANSPORTER_1"/>
    <property type="match status" value="1"/>
</dbReference>
<dbReference type="Proteomes" id="UP000051672">
    <property type="component" value="Unassembled WGS sequence"/>
</dbReference>
<dbReference type="InterPro" id="IPR017871">
    <property type="entry name" value="ABC_transporter-like_CS"/>
</dbReference>
<organism evidence="15 16">
    <name type="scientific">Lacticaseibacillus brantae DSM 23927</name>
    <dbReference type="NCBI Taxonomy" id="1423727"/>
    <lineage>
        <taxon>Bacteria</taxon>
        <taxon>Bacillati</taxon>
        <taxon>Bacillota</taxon>
        <taxon>Bacilli</taxon>
        <taxon>Lactobacillales</taxon>
        <taxon>Lactobacillaceae</taxon>
        <taxon>Lacticaseibacillus</taxon>
    </lineage>
</organism>
<evidence type="ECO:0000256" key="5">
    <source>
        <dbReference type="ARBA" id="ARBA00022840"/>
    </source>
</evidence>
<comment type="catalytic activity">
    <reaction evidence="8">
        <text>ATP + H2O + xenobioticSide 1 = ADP + phosphate + xenobioticSide 2.</text>
        <dbReference type="EC" id="7.6.2.2"/>
    </reaction>
</comment>
<evidence type="ECO:0000256" key="2">
    <source>
        <dbReference type="ARBA" id="ARBA00012191"/>
    </source>
</evidence>
<dbReference type="PATRIC" id="fig|1423727.3.peg.1113"/>
<feature type="transmembrane region" description="Helical" evidence="12">
    <location>
        <begin position="26"/>
        <end position="43"/>
    </location>
</feature>
<dbReference type="GO" id="GO:0008559">
    <property type="term" value="F:ABC-type xenobiotic transporter activity"/>
    <property type="evidence" value="ECO:0007669"/>
    <property type="project" value="UniProtKB-EC"/>
</dbReference>
<comment type="caution">
    <text evidence="15">The sequence shown here is derived from an EMBL/GenBank/DDBJ whole genome shotgun (WGS) entry which is preliminary data.</text>
</comment>
<dbReference type="EMBL" id="AYZQ01000002">
    <property type="protein sequence ID" value="KRM72115.1"/>
    <property type="molecule type" value="Genomic_DNA"/>
</dbReference>
<comment type="similarity">
    <text evidence="10">Belongs to the ABC transporter superfamily. Multidrug exporter LmrA (TC 3.A.1.117.1) family.</text>
</comment>
<dbReference type="PROSITE" id="PS50929">
    <property type="entry name" value="ABC_TM1F"/>
    <property type="match status" value="1"/>
</dbReference>
<comment type="subcellular location">
    <subcellularLocation>
        <location evidence="1">Cell membrane</location>
        <topology evidence="1">Multi-pass membrane protein</topology>
    </subcellularLocation>
</comment>
<dbReference type="STRING" id="1423727.FC34_GL001099"/>
<feature type="domain" description="ABC transporter" evidence="13">
    <location>
        <begin position="332"/>
        <end position="572"/>
    </location>
</feature>
<feature type="transmembrane region" description="Helical" evidence="12">
    <location>
        <begin position="63"/>
        <end position="88"/>
    </location>
</feature>
<dbReference type="InterPro" id="IPR003439">
    <property type="entry name" value="ABC_transporter-like_ATP-bd"/>
</dbReference>
<dbReference type="PROSITE" id="PS50893">
    <property type="entry name" value="ABC_TRANSPORTER_2"/>
    <property type="match status" value="1"/>
</dbReference>
<evidence type="ECO:0000256" key="11">
    <source>
        <dbReference type="ARBA" id="ARBA00072598"/>
    </source>
</evidence>
<feature type="transmembrane region" description="Helical" evidence="12">
    <location>
        <begin position="279"/>
        <end position="297"/>
    </location>
</feature>
<evidence type="ECO:0000259" key="13">
    <source>
        <dbReference type="PROSITE" id="PS50893"/>
    </source>
</evidence>
<evidence type="ECO:0000313" key="16">
    <source>
        <dbReference type="Proteomes" id="UP000051672"/>
    </source>
</evidence>
<evidence type="ECO:0000256" key="10">
    <source>
        <dbReference type="ARBA" id="ARBA00061674"/>
    </source>
</evidence>
<dbReference type="Gene3D" id="3.40.50.300">
    <property type="entry name" value="P-loop containing nucleotide triphosphate hydrolases"/>
    <property type="match status" value="1"/>
</dbReference>
<feature type="transmembrane region" description="Helical" evidence="12">
    <location>
        <begin position="240"/>
        <end position="267"/>
    </location>
</feature>
<dbReference type="InterPro" id="IPR039421">
    <property type="entry name" value="Type_1_exporter"/>
</dbReference>
<name>A0A0R2B961_9LACO</name>
<evidence type="ECO:0000259" key="14">
    <source>
        <dbReference type="PROSITE" id="PS50929"/>
    </source>
</evidence>
<evidence type="ECO:0000256" key="3">
    <source>
        <dbReference type="ARBA" id="ARBA00022692"/>
    </source>
</evidence>
<keyword evidence="7 12" id="KW-0472">Membrane</keyword>
<keyword evidence="6 12" id="KW-1133">Transmembrane helix</keyword>
<evidence type="ECO:0000256" key="6">
    <source>
        <dbReference type="ARBA" id="ARBA00022989"/>
    </source>
</evidence>
<dbReference type="GO" id="GO:0005886">
    <property type="term" value="C:plasma membrane"/>
    <property type="evidence" value="ECO:0007669"/>
    <property type="project" value="UniProtKB-SubCell"/>
</dbReference>
<dbReference type="SUPFAM" id="SSF52540">
    <property type="entry name" value="P-loop containing nucleoside triphosphate hydrolases"/>
    <property type="match status" value="1"/>
</dbReference>
<dbReference type="GO" id="GO:0015421">
    <property type="term" value="F:ABC-type oligopeptide transporter activity"/>
    <property type="evidence" value="ECO:0007669"/>
    <property type="project" value="TreeGrafter"/>
</dbReference>
<evidence type="ECO:0000256" key="8">
    <source>
        <dbReference type="ARBA" id="ARBA00034018"/>
    </source>
</evidence>
<proteinExistence type="inferred from homology"/>
<dbReference type="GO" id="GO:0016887">
    <property type="term" value="F:ATP hydrolysis activity"/>
    <property type="evidence" value="ECO:0007669"/>
    <property type="project" value="InterPro"/>
</dbReference>
<dbReference type="Gene3D" id="1.20.1560.10">
    <property type="entry name" value="ABC transporter type 1, transmembrane domain"/>
    <property type="match status" value="1"/>
</dbReference>
<evidence type="ECO:0000256" key="12">
    <source>
        <dbReference type="SAM" id="Phobius"/>
    </source>
</evidence>
<sequence>MAHTSKFNIGQFIGLIRLIKPKYRNLWFGLLFGAVAVGLQLWVPLLAKSFLNRIARGVNLQLLSFVGVLFVFSILLGALSGSFLGIFGEDVVYRLRIRLWQKALALSVPALDAHHSAQIPSRITNDAMQVKNLLADSLPRTATSLLQLIGALGLMIMMDLQMTLIMFVAVPLIVIILLPIFRLSSNIAHRRQDALASLNASISEVLGKIRLVKSSTATDREQESGANQMQKLYRLGVKEAIYDSVVGPTTSVIMLALVISVLAYGIYRISLGTMDTGTLMAFLMYMIQLIVPFTNLGQFMTDVAKASGSTDQIQALMAVAEEDTTSGMPIDVAGQDLVASHLSFTYPDGQEVLHDLSFTAKPNETIAFVGPSGSGKTTIFNLLERFYAPDQGKITIGNTDIADINLINWRQQLGLVGQGNAIISGSIRYNLTYGLKTTVTDDQIWQALAQASAKDFVQAMPHQLETIVGDSGMAVSGGQQQRLTIARAFLRNPKILMLDEATASLDPQSEQTVQATLRDLMANRTTLVIAHRINTIMDANQIYFIENGRISGAGTHAKLLQTHPLYRQYFESQIQKSEPLIQVSE</sequence>
<dbReference type="AlphaFoldDB" id="A0A0R2B961"/>
<accession>A0A0R2B961</accession>
<dbReference type="RefSeq" id="WP_057894386.1">
    <property type="nucleotide sequence ID" value="NZ_AYZQ01000002.1"/>
</dbReference>
<comment type="function">
    <text evidence="9">Efflux transporter for a variety of amphiphilic cationic compounds, including antibiotics.</text>
</comment>
<reference evidence="15 16" key="1">
    <citation type="journal article" date="2015" name="Genome Announc.">
        <title>Expanding the biotechnology potential of lactobacilli through comparative genomics of 213 strains and associated genera.</title>
        <authorList>
            <person name="Sun Z."/>
            <person name="Harris H.M."/>
            <person name="McCann A."/>
            <person name="Guo C."/>
            <person name="Argimon S."/>
            <person name="Zhang W."/>
            <person name="Yang X."/>
            <person name="Jeffery I.B."/>
            <person name="Cooney J.C."/>
            <person name="Kagawa T.F."/>
            <person name="Liu W."/>
            <person name="Song Y."/>
            <person name="Salvetti E."/>
            <person name="Wrobel A."/>
            <person name="Rasinkangas P."/>
            <person name="Parkhill J."/>
            <person name="Rea M.C."/>
            <person name="O'Sullivan O."/>
            <person name="Ritari J."/>
            <person name="Douillard F.P."/>
            <person name="Paul Ross R."/>
            <person name="Yang R."/>
            <person name="Briner A.E."/>
            <person name="Felis G.E."/>
            <person name="de Vos W.M."/>
            <person name="Barrangou R."/>
            <person name="Klaenhammer T.R."/>
            <person name="Caufield P.W."/>
            <person name="Cui Y."/>
            <person name="Zhang H."/>
            <person name="O'Toole P.W."/>
        </authorList>
    </citation>
    <scope>NUCLEOTIDE SEQUENCE [LARGE SCALE GENOMIC DNA]</scope>
    <source>
        <strain evidence="15 16">DSM 23927</strain>
    </source>
</reference>
<feature type="domain" description="ABC transmembrane type-1" evidence="14">
    <location>
        <begin position="27"/>
        <end position="305"/>
    </location>
</feature>
<dbReference type="InterPro" id="IPR036640">
    <property type="entry name" value="ABC1_TM_sf"/>
</dbReference>
<evidence type="ECO:0000256" key="7">
    <source>
        <dbReference type="ARBA" id="ARBA00023136"/>
    </source>
</evidence>
<keyword evidence="4" id="KW-0547">Nucleotide-binding</keyword>
<keyword evidence="5" id="KW-0067">ATP-binding</keyword>
<dbReference type="Pfam" id="PF00005">
    <property type="entry name" value="ABC_tran"/>
    <property type="match status" value="1"/>
</dbReference>
<keyword evidence="16" id="KW-1185">Reference proteome</keyword>
<dbReference type="EC" id="7.6.2.2" evidence="2"/>
<evidence type="ECO:0000256" key="9">
    <source>
        <dbReference type="ARBA" id="ARBA00059943"/>
    </source>
</evidence>